<dbReference type="FunFam" id="3.30.70.260:FF:000012">
    <property type="entry name" value="Prephenate dehydratase"/>
    <property type="match status" value="1"/>
</dbReference>
<dbReference type="GO" id="GO:0005737">
    <property type="term" value="C:cytoplasm"/>
    <property type="evidence" value="ECO:0007669"/>
    <property type="project" value="TreeGrafter"/>
</dbReference>
<dbReference type="SUPFAM" id="SSF55021">
    <property type="entry name" value="ACT-like"/>
    <property type="match status" value="1"/>
</dbReference>
<dbReference type="PROSITE" id="PS00857">
    <property type="entry name" value="PREPHENATE_DEHYDR_1"/>
    <property type="match status" value="1"/>
</dbReference>
<dbReference type="AlphaFoldDB" id="A0A381VGN1"/>
<accession>A0A381VGN1</accession>
<dbReference type="PROSITE" id="PS51671">
    <property type="entry name" value="ACT"/>
    <property type="match status" value="1"/>
</dbReference>
<organism evidence="10">
    <name type="scientific">marine metagenome</name>
    <dbReference type="NCBI Taxonomy" id="408172"/>
    <lineage>
        <taxon>unclassified sequences</taxon>
        <taxon>metagenomes</taxon>
        <taxon>ecological metagenomes</taxon>
    </lineage>
</organism>
<evidence type="ECO:0000256" key="7">
    <source>
        <dbReference type="ARBA" id="ARBA00047848"/>
    </source>
</evidence>
<dbReference type="PROSITE" id="PS51171">
    <property type="entry name" value="PREPHENATE_DEHYDR_3"/>
    <property type="match status" value="1"/>
</dbReference>
<dbReference type="InterPro" id="IPR001086">
    <property type="entry name" value="Preph_deHydtase"/>
</dbReference>
<dbReference type="Gene3D" id="3.40.190.10">
    <property type="entry name" value="Periplasmic binding protein-like II"/>
    <property type="match status" value="2"/>
</dbReference>
<dbReference type="NCBIfam" id="NF008865">
    <property type="entry name" value="PRK11898.1"/>
    <property type="match status" value="1"/>
</dbReference>
<evidence type="ECO:0000256" key="2">
    <source>
        <dbReference type="ARBA" id="ARBA00013147"/>
    </source>
</evidence>
<name>A0A381VGN1_9ZZZZ</name>
<reference evidence="10" key="1">
    <citation type="submission" date="2018-05" db="EMBL/GenBank/DDBJ databases">
        <authorList>
            <person name="Lanie J.A."/>
            <person name="Ng W.-L."/>
            <person name="Kazmierczak K.M."/>
            <person name="Andrzejewski T.M."/>
            <person name="Davidsen T.M."/>
            <person name="Wayne K.J."/>
            <person name="Tettelin H."/>
            <person name="Glass J.I."/>
            <person name="Rusch D."/>
            <person name="Podicherti R."/>
            <person name="Tsui H.-C.T."/>
            <person name="Winkler M.E."/>
        </authorList>
    </citation>
    <scope>NUCLEOTIDE SEQUENCE</scope>
</reference>
<dbReference type="CDD" id="cd04905">
    <property type="entry name" value="ACT_CM-PDT"/>
    <property type="match status" value="1"/>
</dbReference>
<evidence type="ECO:0000259" key="8">
    <source>
        <dbReference type="PROSITE" id="PS51171"/>
    </source>
</evidence>
<comment type="catalytic activity">
    <reaction evidence="7">
        <text>prephenate + H(+) = 3-phenylpyruvate + CO2 + H2O</text>
        <dbReference type="Rhea" id="RHEA:21648"/>
        <dbReference type="ChEBI" id="CHEBI:15377"/>
        <dbReference type="ChEBI" id="CHEBI:15378"/>
        <dbReference type="ChEBI" id="CHEBI:16526"/>
        <dbReference type="ChEBI" id="CHEBI:18005"/>
        <dbReference type="ChEBI" id="CHEBI:29934"/>
        <dbReference type="EC" id="4.2.1.51"/>
    </reaction>
</comment>
<dbReference type="InterPro" id="IPR018528">
    <property type="entry name" value="Preph_deHydtase_CS"/>
</dbReference>
<dbReference type="Pfam" id="PF00800">
    <property type="entry name" value="PDT"/>
    <property type="match status" value="1"/>
</dbReference>
<dbReference type="GO" id="GO:0004664">
    <property type="term" value="F:prephenate dehydratase activity"/>
    <property type="evidence" value="ECO:0007669"/>
    <property type="project" value="UniProtKB-EC"/>
</dbReference>
<evidence type="ECO:0000256" key="4">
    <source>
        <dbReference type="ARBA" id="ARBA00023141"/>
    </source>
</evidence>
<evidence type="ECO:0000313" key="10">
    <source>
        <dbReference type="EMBL" id="SVA39519.1"/>
    </source>
</evidence>
<dbReference type="Pfam" id="PF01842">
    <property type="entry name" value="ACT"/>
    <property type="match status" value="1"/>
</dbReference>
<dbReference type="PROSITE" id="PS00858">
    <property type="entry name" value="PREPHENATE_DEHYDR_2"/>
    <property type="match status" value="1"/>
</dbReference>
<dbReference type="PANTHER" id="PTHR21022:SF19">
    <property type="entry name" value="PREPHENATE DEHYDRATASE-RELATED"/>
    <property type="match status" value="1"/>
</dbReference>
<dbReference type="SUPFAM" id="SSF53850">
    <property type="entry name" value="Periplasmic binding protein-like II"/>
    <property type="match status" value="1"/>
</dbReference>
<comment type="pathway">
    <text evidence="1">Amino-acid biosynthesis; L-phenylalanine biosynthesis; phenylpyruvate from prephenate: step 1/1.</text>
</comment>
<keyword evidence="3" id="KW-0028">Amino-acid biosynthesis</keyword>
<dbReference type="GO" id="GO:0009094">
    <property type="term" value="P:L-phenylalanine biosynthetic process"/>
    <property type="evidence" value="ECO:0007669"/>
    <property type="project" value="UniProtKB-KW"/>
</dbReference>
<feature type="domain" description="ACT" evidence="9">
    <location>
        <begin position="190"/>
        <end position="267"/>
    </location>
</feature>
<dbReference type="Gene3D" id="3.30.70.260">
    <property type="match status" value="1"/>
</dbReference>
<dbReference type="CDD" id="cd13630">
    <property type="entry name" value="PBP2_PDT_1"/>
    <property type="match status" value="1"/>
</dbReference>
<dbReference type="PANTHER" id="PTHR21022">
    <property type="entry name" value="PREPHENATE DEHYDRATASE P PROTEIN"/>
    <property type="match status" value="1"/>
</dbReference>
<feature type="domain" description="Prephenate dehydratase" evidence="8">
    <location>
        <begin position="2"/>
        <end position="176"/>
    </location>
</feature>
<dbReference type="FunFam" id="3.40.190.10:FF:000029">
    <property type="entry name" value="Chorismate mutase/Prephenate dehydratase"/>
    <property type="match status" value="1"/>
</dbReference>
<keyword evidence="4" id="KW-0057">Aromatic amino acid biosynthesis</keyword>
<evidence type="ECO:0000256" key="6">
    <source>
        <dbReference type="ARBA" id="ARBA00023239"/>
    </source>
</evidence>
<dbReference type="InterPro" id="IPR002912">
    <property type="entry name" value="ACT_dom"/>
</dbReference>
<gene>
    <name evidence="10" type="ORF">METZ01_LOCUS92373</name>
</gene>
<evidence type="ECO:0000256" key="1">
    <source>
        <dbReference type="ARBA" id="ARBA00004741"/>
    </source>
</evidence>
<dbReference type="InterPro" id="IPR045865">
    <property type="entry name" value="ACT-like_dom_sf"/>
</dbReference>
<dbReference type="EMBL" id="UINC01008791">
    <property type="protein sequence ID" value="SVA39519.1"/>
    <property type="molecule type" value="Genomic_DNA"/>
</dbReference>
<dbReference type="EC" id="4.2.1.51" evidence="2"/>
<keyword evidence="5" id="KW-0584">Phenylalanine biosynthesis</keyword>
<sequence>MKVSYLGPKGSFSEIALSTYFGNNITAIPMPSIGDVFQAVVKNESTYGIIPIENSIEGSVNNSHDLLIESNVLISGEIELAINQCLLSKNSSKENINILYSHSQSLAQCQNWIKTNLPEIKIVPVISNSEGAAMIKTNNEACIGSQKLSKDYDLNVLEYNIQDFPDNTTRFLIIGQEQTDKSSNNKTSIIVSPSNTSDSGSLFKVLEPFANHNVSLSRIESRPSKMGKWSYVFFIDLEGHISDESIINALSELKQLDIQYKNLGSYPVSSDSKLN</sequence>
<evidence type="ECO:0000256" key="3">
    <source>
        <dbReference type="ARBA" id="ARBA00022605"/>
    </source>
</evidence>
<proteinExistence type="predicted"/>
<keyword evidence="6" id="KW-0456">Lyase</keyword>
<evidence type="ECO:0000256" key="5">
    <source>
        <dbReference type="ARBA" id="ARBA00023222"/>
    </source>
</evidence>
<evidence type="ECO:0000259" key="9">
    <source>
        <dbReference type="PROSITE" id="PS51671"/>
    </source>
</evidence>
<protein>
    <recommendedName>
        <fullName evidence="2">prephenate dehydratase</fullName>
        <ecNumber evidence="2">4.2.1.51</ecNumber>
    </recommendedName>
</protein>